<reference evidence="3 4" key="1">
    <citation type="journal article" date="2015" name="Nature">
        <title>rRNA introns, odd ribosomes, and small enigmatic genomes across a large radiation of phyla.</title>
        <authorList>
            <person name="Brown C.T."/>
            <person name="Hug L.A."/>
            <person name="Thomas B.C."/>
            <person name="Sharon I."/>
            <person name="Castelle C.J."/>
            <person name="Singh A."/>
            <person name="Wilkins M.J."/>
            <person name="Williams K.H."/>
            <person name="Banfield J.F."/>
        </authorList>
    </citation>
    <scope>NUCLEOTIDE SEQUENCE [LARGE SCALE GENOMIC DNA]</scope>
</reference>
<comment type="caution">
    <text evidence="3">The sequence shown here is derived from an EMBL/GenBank/DDBJ whole genome shotgun (WGS) entry which is preliminary data.</text>
</comment>
<evidence type="ECO:0000313" key="3">
    <source>
        <dbReference type="EMBL" id="KKS04071.1"/>
    </source>
</evidence>
<dbReference type="EMBL" id="LCBC01000010">
    <property type="protein sequence ID" value="KKS04071.1"/>
    <property type="molecule type" value="Genomic_DNA"/>
</dbReference>
<evidence type="ECO:0000256" key="2">
    <source>
        <dbReference type="SAM" id="Phobius"/>
    </source>
</evidence>
<dbReference type="Proteomes" id="UP000034493">
    <property type="component" value="Unassembled WGS sequence"/>
</dbReference>
<evidence type="ECO:0000313" key="4">
    <source>
        <dbReference type="Proteomes" id="UP000034493"/>
    </source>
</evidence>
<keyword evidence="2" id="KW-1133">Transmembrane helix</keyword>
<feature type="compositionally biased region" description="Pro residues" evidence="1">
    <location>
        <begin position="611"/>
        <end position="643"/>
    </location>
</feature>
<organism evidence="3 4">
    <name type="scientific">Candidatus Curtissbacteria bacterium GW2011_GWA2_41_24</name>
    <dbReference type="NCBI Taxonomy" id="1618411"/>
    <lineage>
        <taxon>Bacteria</taxon>
        <taxon>Candidatus Curtissiibacteriota</taxon>
    </lineage>
</organism>
<name>A0A0G0Y3N0_9BACT</name>
<keyword evidence="2" id="KW-0472">Membrane</keyword>
<dbReference type="AlphaFoldDB" id="A0A0G0Y3N0"/>
<evidence type="ECO:0000256" key="1">
    <source>
        <dbReference type="SAM" id="MobiDB-lite"/>
    </source>
</evidence>
<feature type="transmembrane region" description="Helical" evidence="2">
    <location>
        <begin position="12"/>
        <end position="35"/>
    </location>
</feature>
<dbReference type="PATRIC" id="fig|1618411.3.peg.654"/>
<accession>A0A0G0Y3N0</accession>
<protein>
    <submittedName>
        <fullName evidence="3">Uncharacterized protein</fullName>
    </submittedName>
</protein>
<proteinExistence type="predicted"/>
<feature type="region of interest" description="Disordered" evidence="1">
    <location>
        <begin position="606"/>
        <end position="643"/>
    </location>
</feature>
<sequence>MSLPAKNFQFKIFNLKFVIALAAFVFLAVILLITINRQRLSFPQVKGAKTTTFIQSKILLVIFNPIIESKGSRKLTSVFGWNNPDTLTQQYIEDINDASGGGVSYSIGQKIEVDDFPSFQNGFDYTDQSYLDCINDHSKCYTSSFVDYNRIFSDLGICSILNNSKMSEVWFFSGPFIGFYEWNARGPSLNLYTENIPNCGKTVYVMGFNYERTVTEMLHDFGHRTETIMAYSVFETWRNSNTLWDKFDGQYWRYNYKIGDPQPAVATTGTHCGDVHFPANVNSHYDYTNTLSVSSDCDDWYNFPNLTGATKTANCSTWGCDHRGFLKWWLTHLPKAEGQTDGKYNNWWRYLVDWDNSLPKTTAAIINNPPQMSCDSQGRVNAKFSWTPASSTNKTLSMQWLDLSLANNNFASGTFLSTSNPPSSSDSQYLSSTGRIGTLAAGKTHFWRINSHFQFDPWLTWYPSETAMFTTPDCIVAEQKPSPTPTASAQPTPTATPISSSCDNFAIDSVLPNPVEVNGKVTVKIASSAACSGKKVWILNAANSQWVTCFLNSQGNCQQTLTAPSSVQTTTIWAVLDLNGDSKYDNGGGTFGDNSEYRRTFLTVIASTGPSPSPTPTPKPTPTPNSTPLPSSTPTPIPTPSPTPQIAAAQLQGFPQLSCNSQRRVDAIFKWTKASGKTIDAQWLDLSLFANNFAKGTFLGTNNPPYTSSASYTTGTGGIGPLDPAKPHYWRINTHFLGDNAATWYPSATGVFTTPRCGS</sequence>
<keyword evidence="2" id="KW-0812">Transmembrane</keyword>
<gene>
    <name evidence="3" type="ORF">UU56_C0010G0002</name>
</gene>